<dbReference type="Proteomes" id="UP000590542">
    <property type="component" value="Unassembled WGS sequence"/>
</dbReference>
<reference evidence="1 2" key="1">
    <citation type="journal article" date="2020" name="Biotechnol. Biofuels">
        <title>New insights from the biogas microbiome by comprehensive genome-resolved metagenomics of nearly 1600 species originating from multiple anaerobic digesters.</title>
        <authorList>
            <person name="Campanaro S."/>
            <person name="Treu L."/>
            <person name="Rodriguez-R L.M."/>
            <person name="Kovalovszki A."/>
            <person name="Ziels R.M."/>
            <person name="Maus I."/>
            <person name="Zhu X."/>
            <person name="Kougias P.G."/>
            <person name="Basile A."/>
            <person name="Luo G."/>
            <person name="Schluter A."/>
            <person name="Konstantinidis K.T."/>
            <person name="Angelidaki I."/>
        </authorList>
    </citation>
    <scope>NUCLEOTIDE SEQUENCE [LARGE SCALE GENOMIC DNA]</scope>
    <source>
        <strain evidence="1">AS27yjCOA_202</strain>
    </source>
</reference>
<accession>A0A7X9HSY8</accession>
<name>A0A7X9HSY8_UNCKA</name>
<dbReference type="EMBL" id="JAAZNV010000012">
    <property type="protein sequence ID" value="NMB91882.1"/>
    <property type="molecule type" value="Genomic_DNA"/>
</dbReference>
<gene>
    <name evidence="1" type="ORF">GYA37_03500</name>
</gene>
<sequence>MKVRRLLLSLLLLFVSNIIVYETVHLNDKKVIDGINQTLSDTKNRMKGSKIFYYNVSTEYYGFYRVLVLTPLSDTATIRVRMIGNGGGVRTCRNMTGVLS</sequence>
<evidence type="ECO:0000313" key="2">
    <source>
        <dbReference type="Proteomes" id="UP000590542"/>
    </source>
</evidence>
<organism evidence="1 2">
    <name type="scientific">candidate division WWE3 bacterium</name>
    <dbReference type="NCBI Taxonomy" id="2053526"/>
    <lineage>
        <taxon>Bacteria</taxon>
        <taxon>Katanobacteria</taxon>
    </lineage>
</organism>
<dbReference type="AlphaFoldDB" id="A0A7X9HSY8"/>
<comment type="caution">
    <text evidence="1">The sequence shown here is derived from an EMBL/GenBank/DDBJ whole genome shotgun (WGS) entry which is preliminary data.</text>
</comment>
<proteinExistence type="predicted"/>
<protein>
    <submittedName>
        <fullName evidence="1">Uncharacterized protein</fullName>
    </submittedName>
</protein>
<evidence type="ECO:0000313" key="1">
    <source>
        <dbReference type="EMBL" id="NMB91882.1"/>
    </source>
</evidence>